<dbReference type="EMBL" id="RCZP01000025">
    <property type="protein sequence ID" value="TPG51550.1"/>
    <property type="molecule type" value="Genomic_DNA"/>
</dbReference>
<protein>
    <submittedName>
        <fullName evidence="2">Uncharacterized protein</fullName>
    </submittedName>
</protein>
<feature type="compositionally biased region" description="Gly residues" evidence="1">
    <location>
        <begin position="93"/>
        <end position="115"/>
    </location>
</feature>
<gene>
    <name evidence="2" type="ORF">EAH89_20125</name>
</gene>
<organism evidence="2 3">
    <name type="scientific">Muricoccus nepalensis</name>
    <dbReference type="NCBI Taxonomy" id="1854500"/>
    <lineage>
        <taxon>Bacteria</taxon>
        <taxon>Pseudomonadati</taxon>
        <taxon>Pseudomonadota</taxon>
        <taxon>Alphaproteobacteria</taxon>
        <taxon>Acetobacterales</taxon>
        <taxon>Roseomonadaceae</taxon>
        <taxon>Muricoccus</taxon>
    </lineage>
</organism>
<feature type="compositionally biased region" description="Gly residues" evidence="1">
    <location>
        <begin position="75"/>
        <end position="87"/>
    </location>
</feature>
<evidence type="ECO:0000256" key="1">
    <source>
        <dbReference type="SAM" id="MobiDB-lite"/>
    </source>
</evidence>
<proteinExistence type="predicted"/>
<evidence type="ECO:0000313" key="3">
    <source>
        <dbReference type="Proteomes" id="UP000317078"/>
    </source>
</evidence>
<dbReference type="RefSeq" id="WP_140885526.1">
    <property type="nucleotide sequence ID" value="NZ_RCZP01000025.1"/>
</dbReference>
<feature type="region of interest" description="Disordered" evidence="1">
    <location>
        <begin position="69"/>
        <end position="115"/>
    </location>
</feature>
<dbReference type="OrthoDB" id="7366948at2"/>
<reference evidence="2 3" key="1">
    <citation type="journal article" date="2019" name="Environ. Microbiol.">
        <title>Species interactions and distinct microbial communities in high Arctic permafrost affected cryosols are associated with the CH4 and CO2 gas fluxes.</title>
        <authorList>
            <person name="Altshuler I."/>
            <person name="Hamel J."/>
            <person name="Turney S."/>
            <person name="Magnuson E."/>
            <person name="Levesque R."/>
            <person name="Greer C."/>
            <person name="Whyte L.G."/>
        </authorList>
    </citation>
    <scope>NUCLEOTIDE SEQUENCE [LARGE SCALE GENOMIC DNA]</scope>
    <source>
        <strain evidence="2 3">S9.3B</strain>
    </source>
</reference>
<sequence>MTLRPKPPRSGPARPGGEPADPFDLWLRRSVHKAYDAVLDEQVPEDLLRLCSDNRTEWVAMKDRWLGLGAEERGPLGGPGAGGGDPPGDGPKGDGFGGDGSTGEGGEDGGGAGRR</sequence>
<comment type="caution">
    <text evidence="2">The sequence shown here is derived from an EMBL/GenBank/DDBJ whole genome shotgun (WGS) entry which is preliminary data.</text>
</comment>
<feature type="region of interest" description="Disordered" evidence="1">
    <location>
        <begin position="1"/>
        <end position="23"/>
    </location>
</feature>
<name>A0A502FQ49_9PROT</name>
<dbReference type="Proteomes" id="UP000317078">
    <property type="component" value="Unassembled WGS sequence"/>
</dbReference>
<keyword evidence="3" id="KW-1185">Reference proteome</keyword>
<evidence type="ECO:0000313" key="2">
    <source>
        <dbReference type="EMBL" id="TPG51550.1"/>
    </source>
</evidence>
<dbReference type="AlphaFoldDB" id="A0A502FQ49"/>
<accession>A0A502FQ49</accession>